<dbReference type="GO" id="GO:0005829">
    <property type="term" value="C:cytosol"/>
    <property type="evidence" value="ECO:0007669"/>
    <property type="project" value="TreeGrafter"/>
</dbReference>
<dbReference type="InterPro" id="IPR029021">
    <property type="entry name" value="Prot-tyrosine_phosphatase-like"/>
</dbReference>
<dbReference type="SMART" id="SM00195">
    <property type="entry name" value="DSPc"/>
    <property type="match status" value="1"/>
</dbReference>
<evidence type="ECO:0000256" key="9">
    <source>
        <dbReference type="ARBA" id="ARBA00023136"/>
    </source>
</evidence>
<evidence type="ECO:0000256" key="4">
    <source>
        <dbReference type="ARBA" id="ARBA00013081"/>
    </source>
</evidence>
<dbReference type="PRINTS" id="PR01908">
    <property type="entry name" value="ADSPHPHTASE"/>
</dbReference>
<evidence type="ECO:0000256" key="8">
    <source>
        <dbReference type="ARBA" id="ARBA00022912"/>
    </source>
</evidence>
<evidence type="ECO:0000256" key="5">
    <source>
        <dbReference type="ARBA" id="ARBA00022475"/>
    </source>
</evidence>
<comment type="similarity">
    <text evidence="2">Belongs to the protein-tyrosine phosphatase family. Non-receptor class dual specificity subfamily.</text>
</comment>
<keyword evidence="6" id="KW-0519">Myristate</keyword>
<dbReference type="InterPro" id="IPR020422">
    <property type="entry name" value="TYR_PHOSPHATASE_DUAL_dom"/>
</dbReference>
<evidence type="ECO:0000259" key="17">
    <source>
        <dbReference type="PROSITE" id="PS50056"/>
    </source>
</evidence>
<comment type="catalytic activity">
    <reaction evidence="13">
        <text>O-phospho-L-tyrosyl-[protein] + H2O = L-tyrosyl-[protein] + phosphate</text>
        <dbReference type="Rhea" id="RHEA:10684"/>
        <dbReference type="Rhea" id="RHEA-COMP:10136"/>
        <dbReference type="Rhea" id="RHEA-COMP:20101"/>
        <dbReference type="ChEBI" id="CHEBI:15377"/>
        <dbReference type="ChEBI" id="CHEBI:43474"/>
        <dbReference type="ChEBI" id="CHEBI:46858"/>
        <dbReference type="ChEBI" id="CHEBI:61978"/>
        <dbReference type="EC" id="3.1.3.48"/>
    </reaction>
</comment>
<evidence type="ECO:0000256" key="15">
    <source>
        <dbReference type="SAM" id="MobiDB-lite"/>
    </source>
</evidence>
<feature type="domain" description="Tyrosine-protein phosphatase" evidence="16">
    <location>
        <begin position="4"/>
        <end position="144"/>
    </location>
</feature>
<evidence type="ECO:0000256" key="2">
    <source>
        <dbReference type="ARBA" id="ARBA00008601"/>
    </source>
</evidence>
<dbReference type="GO" id="GO:0004722">
    <property type="term" value="F:protein serine/threonine phosphatase activity"/>
    <property type="evidence" value="ECO:0007669"/>
    <property type="project" value="UniProtKB-EC"/>
</dbReference>
<keyword evidence="8" id="KW-0904">Protein phosphatase</keyword>
<dbReference type="PROSITE" id="PS50056">
    <property type="entry name" value="TYR_PHOSPHATASE_2"/>
    <property type="match status" value="1"/>
</dbReference>
<organism evidence="18 19">
    <name type="scientific">Paralvinella palmiformis</name>
    <dbReference type="NCBI Taxonomy" id="53620"/>
    <lineage>
        <taxon>Eukaryota</taxon>
        <taxon>Metazoa</taxon>
        <taxon>Spiralia</taxon>
        <taxon>Lophotrochozoa</taxon>
        <taxon>Annelida</taxon>
        <taxon>Polychaeta</taxon>
        <taxon>Sedentaria</taxon>
        <taxon>Canalipalpata</taxon>
        <taxon>Terebellida</taxon>
        <taxon>Terebelliformia</taxon>
        <taxon>Alvinellidae</taxon>
        <taxon>Paralvinella</taxon>
    </lineage>
</organism>
<dbReference type="InterPro" id="IPR000340">
    <property type="entry name" value="Dual-sp_phosphatase_cat-dom"/>
</dbReference>
<dbReference type="EMBL" id="JAODUP010000915">
    <property type="protein sequence ID" value="KAK2142767.1"/>
    <property type="molecule type" value="Genomic_DNA"/>
</dbReference>
<evidence type="ECO:0000256" key="6">
    <source>
        <dbReference type="ARBA" id="ARBA00022707"/>
    </source>
</evidence>
<comment type="caution">
    <text evidence="18">The sequence shown here is derived from an EMBL/GenBank/DDBJ whole genome shotgun (WGS) entry which is preliminary data.</text>
</comment>
<proteinExistence type="inferred from homology"/>
<dbReference type="PANTHER" id="PTHR45948">
    <property type="entry name" value="DUAL SPECIFICITY PROTEIN PHOSPHATASE DDB_G0269404-RELATED"/>
    <property type="match status" value="1"/>
</dbReference>
<protein>
    <recommendedName>
        <fullName evidence="14">Dual specificity protein phosphatase 15</fullName>
        <ecNumber evidence="4">3.1.3.16</ecNumber>
        <ecNumber evidence="3">3.1.3.48</ecNumber>
    </recommendedName>
</protein>
<evidence type="ECO:0000256" key="1">
    <source>
        <dbReference type="ARBA" id="ARBA00004342"/>
    </source>
</evidence>
<dbReference type="AlphaFoldDB" id="A0AAD9IXH4"/>
<keyword evidence="19" id="KW-1185">Reference proteome</keyword>
<comment type="catalytic activity">
    <reaction evidence="11">
        <text>O-phospho-L-seryl-[protein] + H2O = L-seryl-[protein] + phosphate</text>
        <dbReference type="Rhea" id="RHEA:20629"/>
        <dbReference type="Rhea" id="RHEA-COMP:9863"/>
        <dbReference type="Rhea" id="RHEA-COMP:11604"/>
        <dbReference type="ChEBI" id="CHEBI:15377"/>
        <dbReference type="ChEBI" id="CHEBI:29999"/>
        <dbReference type="ChEBI" id="CHEBI:43474"/>
        <dbReference type="ChEBI" id="CHEBI:83421"/>
        <dbReference type="EC" id="3.1.3.16"/>
    </reaction>
</comment>
<dbReference type="EC" id="3.1.3.16" evidence="4"/>
<sequence length="264" mass="30310">MGNGMNKILPGLYIGNFRDSRDEEQLKLNKITHILSIHINAKPYKNDMIYLCISAHDSGTEDLSQHFEQCNDFIHSARIYGGNVLVHCLAGMSRSVTVAAAYIMSVMNVGWRDALGIIRVNRECANPNFGFQKQLLAFQHECLTQEHNRLLKKYPRNPRAEDDEVEIKRLLEIHKKWVEEGDQQNRDADTYPLVHRAYEQRSDDGIKSGTSKRDEECTIMSSDDLCLNDDNEKREKAKYENSDGEKQDKKLVDEIFASSEKTGR</sequence>
<comment type="subcellular location">
    <subcellularLocation>
        <location evidence="1">Cell membrane</location>
        <topology evidence="1">Lipid-anchor</topology>
        <orientation evidence="1">Cytoplasmic side</orientation>
    </subcellularLocation>
</comment>
<dbReference type="FunFam" id="3.90.190.10:FF:000052">
    <property type="entry name" value="Dual specificity phosphatase 15"/>
    <property type="match status" value="1"/>
</dbReference>
<dbReference type="Gene3D" id="3.90.190.10">
    <property type="entry name" value="Protein tyrosine phosphatase superfamily"/>
    <property type="match status" value="1"/>
</dbReference>
<keyword evidence="7" id="KW-0378">Hydrolase</keyword>
<evidence type="ECO:0000256" key="3">
    <source>
        <dbReference type="ARBA" id="ARBA00013064"/>
    </source>
</evidence>
<keyword evidence="9" id="KW-0472">Membrane</keyword>
<keyword evidence="10" id="KW-0449">Lipoprotein</keyword>
<dbReference type="Pfam" id="PF00782">
    <property type="entry name" value="DSPc"/>
    <property type="match status" value="1"/>
</dbReference>
<comment type="catalytic activity">
    <reaction evidence="12">
        <text>O-phospho-L-threonyl-[protein] + H2O = L-threonyl-[protein] + phosphate</text>
        <dbReference type="Rhea" id="RHEA:47004"/>
        <dbReference type="Rhea" id="RHEA-COMP:11060"/>
        <dbReference type="Rhea" id="RHEA-COMP:11605"/>
        <dbReference type="ChEBI" id="CHEBI:15377"/>
        <dbReference type="ChEBI" id="CHEBI:30013"/>
        <dbReference type="ChEBI" id="CHEBI:43474"/>
        <dbReference type="ChEBI" id="CHEBI:61977"/>
        <dbReference type="EC" id="3.1.3.16"/>
    </reaction>
</comment>
<feature type="domain" description="Tyrosine specific protein phosphatases" evidence="17">
    <location>
        <begin position="65"/>
        <end position="122"/>
    </location>
</feature>
<dbReference type="InterPro" id="IPR000387">
    <property type="entry name" value="Tyr_Pase_dom"/>
</dbReference>
<dbReference type="PROSITE" id="PS50054">
    <property type="entry name" value="TYR_PHOSPHATASE_DUAL"/>
    <property type="match status" value="1"/>
</dbReference>
<accession>A0AAD9IXH4</accession>
<evidence type="ECO:0000256" key="10">
    <source>
        <dbReference type="ARBA" id="ARBA00023288"/>
    </source>
</evidence>
<dbReference type="GO" id="GO:0005886">
    <property type="term" value="C:plasma membrane"/>
    <property type="evidence" value="ECO:0007669"/>
    <property type="project" value="UniProtKB-SubCell"/>
</dbReference>
<evidence type="ECO:0000313" key="19">
    <source>
        <dbReference type="Proteomes" id="UP001208570"/>
    </source>
</evidence>
<dbReference type="EC" id="3.1.3.48" evidence="3"/>
<evidence type="ECO:0000256" key="11">
    <source>
        <dbReference type="ARBA" id="ARBA00047761"/>
    </source>
</evidence>
<feature type="compositionally biased region" description="Basic and acidic residues" evidence="15">
    <location>
        <begin position="230"/>
        <end position="253"/>
    </location>
</feature>
<feature type="region of interest" description="Disordered" evidence="15">
    <location>
        <begin position="220"/>
        <end position="264"/>
    </location>
</feature>
<evidence type="ECO:0000256" key="12">
    <source>
        <dbReference type="ARBA" id="ARBA00048336"/>
    </source>
</evidence>
<name>A0AAD9IXH4_9ANNE</name>
<gene>
    <name evidence="18" type="ORF">LSH36_915g00029</name>
</gene>
<evidence type="ECO:0000256" key="7">
    <source>
        <dbReference type="ARBA" id="ARBA00022801"/>
    </source>
</evidence>
<dbReference type="PANTHER" id="PTHR45948:SF2">
    <property type="entry name" value="DUAL SPECIFICITY PROTEIN PHOSPHATASE"/>
    <property type="match status" value="1"/>
</dbReference>
<dbReference type="SUPFAM" id="SSF52799">
    <property type="entry name" value="(Phosphotyrosine protein) phosphatases II"/>
    <property type="match status" value="1"/>
</dbReference>
<keyword evidence="5" id="KW-1003">Cell membrane</keyword>
<evidence type="ECO:0000259" key="16">
    <source>
        <dbReference type="PROSITE" id="PS50054"/>
    </source>
</evidence>
<dbReference type="GO" id="GO:0007165">
    <property type="term" value="P:signal transduction"/>
    <property type="evidence" value="ECO:0007669"/>
    <property type="project" value="TreeGrafter"/>
</dbReference>
<evidence type="ECO:0000313" key="18">
    <source>
        <dbReference type="EMBL" id="KAK2142767.1"/>
    </source>
</evidence>
<evidence type="ECO:0000256" key="13">
    <source>
        <dbReference type="ARBA" id="ARBA00051722"/>
    </source>
</evidence>
<evidence type="ECO:0000256" key="14">
    <source>
        <dbReference type="ARBA" id="ARBA00068799"/>
    </source>
</evidence>
<reference evidence="18" key="1">
    <citation type="journal article" date="2023" name="Mol. Biol. Evol.">
        <title>Third-Generation Sequencing Reveals the Adaptive Role of the Epigenome in Three Deep-Sea Polychaetes.</title>
        <authorList>
            <person name="Perez M."/>
            <person name="Aroh O."/>
            <person name="Sun Y."/>
            <person name="Lan Y."/>
            <person name="Juniper S.K."/>
            <person name="Young C.R."/>
            <person name="Angers B."/>
            <person name="Qian P.Y."/>
        </authorList>
    </citation>
    <scope>NUCLEOTIDE SEQUENCE</scope>
    <source>
        <strain evidence="18">P08H-3</strain>
    </source>
</reference>
<dbReference type="Proteomes" id="UP001208570">
    <property type="component" value="Unassembled WGS sequence"/>
</dbReference>
<dbReference type="GO" id="GO:0004725">
    <property type="term" value="F:protein tyrosine phosphatase activity"/>
    <property type="evidence" value="ECO:0007669"/>
    <property type="project" value="UniProtKB-EC"/>
</dbReference>